<dbReference type="CDD" id="cd09628">
    <property type="entry name" value="DOMON_SDR_2_like"/>
    <property type="match status" value="1"/>
</dbReference>
<dbReference type="InterPro" id="IPR042789">
    <property type="entry name" value="FRRS1L"/>
</dbReference>
<dbReference type="GO" id="GO:0099072">
    <property type="term" value="P:regulation of postsynaptic membrane neurotransmitter receptor levels"/>
    <property type="evidence" value="ECO:0007669"/>
    <property type="project" value="TreeGrafter"/>
</dbReference>
<accession>A0A914H5K0</accession>
<dbReference type="GO" id="GO:1900449">
    <property type="term" value="P:regulation of glutamate receptor signaling pathway"/>
    <property type="evidence" value="ECO:0007669"/>
    <property type="project" value="InterPro"/>
</dbReference>
<proteinExistence type="predicted"/>
<dbReference type="Pfam" id="PF03351">
    <property type="entry name" value="DOMON"/>
    <property type="match status" value="1"/>
</dbReference>
<dbReference type="InterPro" id="IPR005018">
    <property type="entry name" value="DOMON_domain"/>
</dbReference>
<feature type="domain" description="DOMON" evidence="2">
    <location>
        <begin position="69"/>
        <end position="197"/>
    </location>
</feature>
<evidence type="ECO:0000259" key="2">
    <source>
        <dbReference type="PROSITE" id="PS50836"/>
    </source>
</evidence>
<dbReference type="AlphaFoldDB" id="A0A914H5K0"/>
<dbReference type="WBParaSite" id="Gr19_v10_g13878.t1">
    <property type="protein sequence ID" value="Gr19_v10_g13878.t1"/>
    <property type="gene ID" value="Gr19_v10_g13878"/>
</dbReference>
<dbReference type="PANTHER" id="PTHR46902">
    <property type="entry name" value="DOMON DOMAIN-CONTAINING PROTEIN FRRS1L"/>
    <property type="match status" value="1"/>
</dbReference>
<keyword evidence="3" id="KW-1185">Reference proteome</keyword>
<evidence type="ECO:0000313" key="3">
    <source>
        <dbReference type="Proteomes" id="UP000887572"/>
    </source>
</evidence>
<feature type="chain" id="PRO_5037481064" evidence="1">
    <location>
        <begin position="19"/>
        <end position="306"/>
    </location>
</feature>
<dbReference type="PANTHER" id="PTHR46902:SF1">
    <property type="entry name" value="DOMON DOMAIN-CONTAINING PROTEIN FRRS1L"/>
    <property type="match status" value="1"/>
</dbReference>
<protein>
    <submittedName>
        <fullName evidence="4">DOMON domain-containing protein</fullName>
    </submittedName>
</protein>
<dbReference type="PROSITE" id="PS50836">
    <property type="entry name" value="DOMON"/>
    <property type="match status" value="1"/>
</dbReference>
<reference evidence="4" key="1">
    <citation type="submission" date="2022-11" db="UniProtKB">
        <authorList>
            <consortium name="WormBaseParasite"/>
        </authorList>
    </citation>
    <scope>IDENTIFICATION</scope>
</reference>
<name>A0A914H5K0_GLORO</name>
<evidence type="ECO:0000313" key="4">
    <source>
        <dbReference type="WBParaSite" id="Gr19_v10_g13878.t1"/>
    </source>
</evidence>
<dbReference type="Proteomes" id="UP000887572">
    <property type="component" value="Unplaced"/>
</dbReference>
<feature type="signal peptide" evidence="1">
    <location>
        <begin position="1"/>
        <end position="18"/>
    </location>
</feature>
<evidence type="ECO:0000256" key="1">
    <source>
        <dbReference type="SAM" id="SignalP"/>
    </source>
</evidence>
<organism evidence="3 4">
    <name type="scientific">Globodera rostochiensis</name>
    <name type="common">Golden nematode worm</name>
    <name type="synonym">Heterodera rostochiensis</name>
    <dbReference type="NCBI Taxonomy" id="31243"/>
    <lineage>
        <taxon>Eukaryota</taxon>
        <taxon>Metazoa</taxon>
        <taxon>Ecdysozoa</taxon>
        <taxon>Nematoda</taxon>
        <taxon>Chromadorea</taxon>
        <taxon>Rhabditida</taxon>
        <taxon>Tylenchina</taxon>
        <taxon>Tylenchomorpha</taxon>
        <taxon>Tylenchoidea</taxon>
        <taxon>Heteroderidae</taxon>
        <taxon>Heteroderinae</taxon>
        <taxon>Globodera</taxon>
    </lineage>
</organism>
<sequence length="306" mass="32788">MLNLLYLIPFFLPMSLRAEVAAVEEEAKRVKPKANIGFFDSSVCEVTKGLFLTEPNLCLTKPKGCTPHQNCAYALSYVADNERVYFELLGQVAANTNAYVALGFSDDGLMGGDTVTDCSSLKGEHFVARLSYNPGKSNRQAPLDDNATAQILHTHFAKHSDGTLYCRFSQLIVPPASVQAQFVRPLNMSTHILMSSGVTHSKGLLIHSLNVDSPLFPFSSEGPVPLTKFQLSSDSAWLRTDRVDELSHLLSSANNSTQQPHGAVAEAVHTVAGAEAVHTPAVAEAVPAAASDVSATQGLLVKAHGE</sequence>
<keyword evidence="1" id="KW-0732">Signal</keyword>